<dbReference type="SUPFAM" id="SSF48452">
    <property type="entry name" value="TPR-like"/>
    <property type="match status" value="1"/>
</dbReference>
<comment type="caution">
    <text evidence="9">The sequence shown here is derived from an EMBL/GenBank/DDBJ whole genome shotgun (WGS) entry which is preliminary data.</text>
</comment>
<keyword evidence="10" id="KW-1185">Reference proteome</keyword>
<organism evidence="9 10">
    <name type="scientific">Butyricimonas faecihominis</name>
    <dbReference type="NCBI Taxonomy" id="1472416"/>
    <lineage>
        <taxon>Bacteria</taxon>
        <taxon>Pseudomonadati</taxon>
        <taxon>Bacteroidota</taxon>
        <taxon>Bacteroidia</taxon>
        <taxon>Bacteroidales</taxon>
        <taxon>Odoribacteraceae</taxon>
        <taxon>Butyricimonas</taxon>
    </lineage>
</organism>
<dbReference type="Pfam" id="PF07980">
    <property type="entry name" value="SusD_RagB"/>
    <property type="match status" value="1"/>
</dbReference>
<dbReference type="Proteomes" id="UP000546007">
    <property type="component" value="Unassembled WGS sequence"/>
</dbReference>
<reference evidence="9 10" key="1">
    <citation type="submission" date="2020-08" db="EMBL/GenBank/DDBJ databases">
        <title>Genomic Encyclopedia of Type Strains, Phase IV (KMG-IV): sequencing the most valuable type-strain genomes for metagenomic binning, comparative biology and taxonomic classification.</title>
        <authorList>
            <person name="Goeker M."/>
        </authorList>
    </citation>
    <scope>NUCLEOTIDE SEQUENCE [LARGE SCALE GENOMIC DNA]</scope>
    <source>
        <strain evidence="9 10">DSM 105721</strain>
    </source>
</reference>
<feature type="coiled-coil region" evidence="6">
    <location>
        <begin position="32"/>
        <end position="59"/>
    </location>
</feature>
<proteinExistence type="inferred from homology"/>
<evidence type="ECO:0000259" key="7">
    <source>
        <dbReference type="Pfam" id="PF07980"/>
    </source>
</evidence>
<feature type="domain" description="SusD-like N-terminal" evidence="8">
    <location>
        <begin position="45"/>
        <end position="200"/>
    </location>
</feature>
<name>A0A7W6HVU1_9BACT</name>
<dbReference type="InterPro" id="IPR012944">
    <property type="entry name" value="SusD_RagB_dom"/>
</dbReference>
<dbReference type="EMBL" id="JACIES010000003">
    <property type="protein sequence ID" value="MBB4025857.1"/>
    <property type="molecule type" value="Genomic_DNA"/>
</dbReference>
<dbReference type="GeneID" id="93100372"/>
<dbReference type="Pfam" id="PF14322">
    <property type="entry name" value="SusD-like_3"/>
    <property type="match status" value="1"/>
</dbReference>
<evidence type="ECO:0000256" key="4">
    <source>
        <dbReference type="ARBA" id="ARBA00023136"/>
    </source>
</evidence>
<keyword evidence="4" id="KW-0472">Membrane</keyword>
<evidence type="ECO:0000256" key="3">
    <source>
        <dbReference type="ARBA" id="ARBA00022729"/>
    </source>
</evidence>
<evidence type="ECO:0000256" key="6">
    <source>
        <dbReference type="SAM" id="Coils"/>
    </source>
</evidence>
<dbReference type="RefSeq" id="WP_221230312.1">
    <property type="nucleotide sequence ID" value="NZ_AP028155.1"/>
</dbReference>
<gene>
    <name evidence="9" type="ORF">GGR14_001641</name>
</gene>
<keyword evidence="3" id="KW-0732">Signal</keyword>
<feature type="domain" description="RagB/SusD" evidence="7">
    <location>
        <begin position="285"/>
        <end position="492"/>
    </location>
</feature>
<dbReference type="InterPro" id="IPR011990">
    <property type="entry name" value="TPR-like_helical_dom_sf"/>
</dbReference>
<dbReference type="AlphaFoldDB" id="A0A7W6HVU1"/>
<comment type="subcellular location">
    <subcellularLocation>
        <location evidence="1">Cell outer membrane</location>
    </subcellularLocation>
</comment>
<sequence length="513" mass="59651">MRSIYHLGIFFILFCVGCGDLIDVVPENGTTYTNYFRTKQDAEALLNNLERNMLQTKSREEINRLADNLEESDGYLNLDPGYMEVSWSSYYSLIYAADLIIDNAFRFEISEEEIRPYVLQAYFAKAVAYFALAQNWGEVPITKGSTSFVKLAKSPVEDVLKEAEKYALLAMELPIWSELPWESKQYASKGAVSALLAYLYAWWASVGERPELWEKAEEYCTMIIENKVGFYELVESPEAVCTEALIRDSKESIWEIMLCTVDNTLGYGKGSFVTFPLRLNADIIDDESEWAIYKTTVNRLYDKEDRRRDAYFWGMDADSVFLKNVAGKAVAVAADHREPGDVILEGRDNRKIKKAYLYKYRNVYYTYTDDRPVPYFGGLNQDVVKYRLADILLLRAECRVRQGKENAAEDLNTVRERAYGNREHDYTSAEGDLQLAIFREREKELLLEDHYYYDVRRNGVDYVRRELPGAYPKLSDQDIKDGALYLMINSLNFEENDLMRQNVYWNRRQNEIK</sequence>
<evidence type="ECO:0000256" key="1">
    <source>
        <dbReference type="ARBA" id="ARBA00004442"/>
    </source>
</evidence>
<evidence type="ECO:0000259" key="8">
    <source>
        <dbReference type="Pfam" id="PF14322"/>
    </source>
</evidence>
<dbReference type="GO" id="GO:0009279">
    <property type="term" value="C:cell outer membrane"/>
    <property type="evidence" value="ECO:0007669"/>
    <property type="project" value="UniProtKB-SubCell"/>
</dbReference>
<evidence type="ECO:0000313" key="10">
    <source>
        <dbReference type="Proteomes" id="UP000546007"/>
    </source>
</evidence>
<evidence type="ECO:0000256" key="2">
    <source>
        <dbReference type="ARBA" id="ARBA00006275"/>
    </source>
</evidence>
<protein>
    <recommendedName>
        <fullName evidence="11">RagB/SusD family nutrient uptake outer membrane protein</fullName>
    </recommendedName>
</protein>
<keyword evidence="5" id="KW-0998">Cell outer membrane</keyword>
<accession>A0A7W6HVU1</accession>
<dbReference type="Gene3D" id="1.25.40.390">
    <property type="match status" value="1"/>
</dbReference>
<dbReference type="InterPro" id="IPR033985">
    <property type="entry name" value="SusD-like_N"/>
</dbReference>
<keyword evidence="6" id="KW-0175">Coiled coil</keyword>
<evidence type="ECO:0008006" key="11">
    <source>
        <dbReference type="Google" id="ProtNLM"/>
    </source>
</evidence>
<evidence type="ECO:0000256" key="5">
    <source>
        <dbReference type="ARBA" id="ARBA00023237"/>
    </source>
</evidence>
<comment type="similarity">
    <text evidence="2">Belongs to the SusD family.</text>
</comment>
<evidence type="ECO:0000313" key="9">
    <source>
        <dbReference type="EMBL" id="MBB4025857.1"/>
    </source>
</evidence>